<evidence type="ECO:0000256" key="1">
    <source>
        <dbReference type="SAM" id="Coils"/>
    </source>
</evidence>
<feature type="compositionally biased region" description="Acidic residues" evidence="2">
    <location>
        <begin position="654"/>
        <end position="670"/>
    </location>
</feature>
<feature type="region of interest" description="Disordered" evidence="2">
    <location>
        <begin position="1237"/>
        <end position="1263"/>
    </location>
</feature>
<feature type="compositionally biased region" description="Polar residues" evidence="2">
    <location>
        <begin position="1107"/>
        <end position="1123"/>
    </location>
</feature>
<feature type="region of interest" description="Disordered" evidence="2">
    <location>
        <begin position="177"/>
        <end position="232"/>
    </location>
</feature>
<accession>A0A6P8ZP04</accession>
<feature type="compositionally biased region" description="Low complexity" evidence="2">
    <location>
        <begin position="11"/>
        <end position="21"/>
    </location>
</feature>
<dbReference type="GO" id="GO:0034454">
    <property type="term" value="P:microtubule anchoring at centrosome"/>
    <property type="evidence" value="ECO:0007669"/>
    <property type="project" value="InterPro"/>
</dbReference>
<evidence type="ECO:0000256" key="2">
    <source>
        <dbReference type="SAM" id="MobiDB-lite"/>
    </source>
</evidence>
<protein>
    <submittedName>
        <fullName evidence="5">Uncharacterized protein LOC117646443 isoform X1</fullName>
    </submittedName>
    <submittedName>
        <fullName evidence="6">Uncharacterized protein LOC117646443 isoform X2</fullName>
    </submittedName>
</protein>
<dbReference type="KEGG" id="tpal:117646443"/>
<dbReference type="Pfam" id="PF15717">
    <property type="entry name" value="PCM1_C"/>
    <property type="match status" value="1"/>
</dbReference>
<feature type="compositionally biased region" description="Polar residues" evidence="2">
    <location>
        <begin position="1158"/>
        <end position="1169"/>
    </location>
</feature>
<feature type="compositionally biased region" description="Basic and acidic residues" evidence="2">
    <location>
        <begin position="215"/>
        <end position="226"/>
    </location>
</feature>
<feature type="compositionally biased region" description="Polar residues" evidence="2">
    <location>
        <begin position="632"/>
        <end position="651"/>
    </location>
</feature>
<dbReference type="InterPro" id="IPR024138">
    <property type="entry name" value="Pericentriolar_Pcm1"/>
</dbReference>
<evidence type="ECO:0000259" key="3">
    <source>
        <dbReference type="Pfam" id="PF15717"/>
    </source>
</evidence>
<feature type="compositionally biased region" description="Polar residues" evidence="2">
    <location>
        <begin position="42"/>
        <end position="74"/>
    </location>
</feature>
<feature type="coiled-coil region" evidence="1">
    <location>
        <begin position="364"/>
        <end position="401"/>
    </location>
</feature>
<dbReference type="PANTHER" id="PTHR14164">
    <property type="entry name" value="PERICENTRIOLAR MATERIAL 1-RELATED"/>
    <property type="match status" value="1"/>
</dbReference>
<evidence type="ECO:0000313" key="6">
    <source>
        <dbReference type="RefSeq" id="XP_034243259.1"/>
    </source>
</evidence>
<feature type="region of interest" description="Disordered" evidence="2">
    <location>
        <begin position="629"/>
        <end position="673"/>
    </location>
</feature>
<dbReference type="InterPro" id="IPR031446">
    <property type="entry name" value="PCM1_C"/>
</dbReference>
<feature type="compositionally biased region" description="Polar residues" evidence="2">
    <location>
        <begin position="143"/>
        <end position="155"/>
    </location>
</feature>
<dbReference type="GO" id="GO:0071539">
    <property type="term" value="P:protein localization to centrosome"/>
    <property type="evidence" value="ECO:0007669"/>
    <property type="project" value="InterPro"/>
</dbReference>
<feature type="region of interest" description="Disordered" evidence="2">
    <location>
        <begin position="826"/>
        <end position="889"/>
    </location>
</feature>
<feature type="compositionally biased region" description="Low complexity" evidence="2">
    <location>
        <begin position="182"/>
        <end position="198"/>
    </location>
</feature>
<feature type="region of interest" description="Disordered" evidence="2">
    <location>
        <begin position="431"/>
        <end position="463"/>
    </location>
</feature>
<evidence type="ECO:0000313" key="5">
    <source>
        <dbReference type="RefSeq" id="XP_034243258.1"/>
    </source>
</evidence>
<proteinExistence type="predicted"/>
<dbReference type="RefSeq" id="XP_034243258.1">
    <property type="nucleotide sequence ID" value="XM_034387367.1"/>
</dbReference>
<keyword evidence="1" id="KW-0175">Coiled coil</keyword>
<dbReference type="GeneID" id="117646443"/>
<name>A0A6P8ZP04_THRPL</name>
<keyword evidence="4" id="KW-1185">Reference proteome</keyword>
<reference evidence="5 6" key="1">
    <citation type="submission" date="2025-04" db="UniProtKB">
        <authorList>
            <consortium name="RefSeq"/>
        </authorList>
    </citation>
    <scope>IDENTIFICATION</scope>
    <source>
        <tissue evidence="5 6">Total insect</tissue>
    </source>
</reference>
<sequence length="2105" mass="229149">MNSSPGQNCPSSASSRNSSGSVHLAAVGGAVPKVKLRKKMTSHSNNPLPHSQPSHQVNPPITSQQQLPRAHQHATTNGYALNGSSMPLNSNGLSINEFQSLMYRNMPKNQLLFDWQSGEVPSTTHRSCRNRPASSELYDSASDESVSQDNRQIPQVSHPYRGIFSEAALQLHRLRMNGQDTGSGASPSATPSEASSHSVALNHGVSSEQQNRNGETNRRPMSDTKKMNIPSSPDRIQVEHRLSQIQDYIKQTSSLIESYRLSDAGATDDSRVEFLVEVLKDLHDSEAKLKSLLSALEQITIEDNLKTNMESPAIEGASRLSQSQDTHLNGNDHVANAVTTTPKSTDSKKQSEIKIKFEESLRQLHALQAEQALLIQKRSEAQEQLQEAQRARNILMALSSNGCPVNAQSENTGSDEQLSESLLNNFQDMERHSSPFRGKSKVVSKPEAPQISPNRELPNRKRQLTESEVTTYLKELMTSDEVKEQASSEDSAVEDAIDEYADARAQVRLQGQIVHDKVAEINALRAQLDQAKSLLNLANRRETRSLTSDTNSVDEAVTDQAINIQRQRLGDSEVAALDGSDARRNKTIKQQLLEQERAKLGRLRGLLATVQEYRSSGLPIPEHILNEFGSEVQPNALQSTSPSRTSGSQRGAQEEDAAAEADAEEDDEPESSIQWNQEQMSLVESASMASELSQGLQQRAAQLQVERDGLAAMQRQLDGLFSQLQSHQSAEKTESANARTPSNAGSLQGSSPSHQGRRSQNSQESKRADEAAQRRMEILSDLHNRWQQLQEEIALDGELNARTAPVLNAAQNALTILASHIHPVTEASEGNAGPMSWDQRSSQGRDETLARRAGAAQVPSQDRHSVDRFQMSSAPSTLMRRKSPTDVARNQRAVWSSSMLQGDTMTAENNSSESMRYNVLLPEETQPVVSMPSPSPSVLQHQTQDVRNRLAALSQSCQSLCVDNTDVFNSSPVLPLMPAIPPPPPPPPGASSHDREAYYQQLLAAGQLQQHQVLLTAVNQCFHMLKMQQHELLNLSNSVHMLSSGAGHVGPVGVLPGVHHSGVHPSVEAGVGVHQGVHQGAHHAVHPGLLQNEEQWANPAPAPCPPTLNNQVPPGNRTNNYWDNFRSYSRQNLLSTSAKSNEGLPHSPSPLVERSHNSLRSSTPMSVPGSSAIPVASGMPQFHSLSTQPCLPGVGSALTQSSGLDSAGASLGAMGPVPTTIDYSLTSPLVQNISRKDKRNIDHIDGGLGSPRRRPSNEIDHRSASRALEDAALPLNSQLLSPTSQEFEVPSMPILRNSVASLQSRLNQVNLNAASSFANLQEFIEAQNTRQQLNNEGVPFSEISSSVSNQQFNETGAFCSLDHARENSHSRRLNMDYHNGTTENEPPSSTVLKRNTGAIKRTYTTLQGVASNAPAFSTNYQRNIHSATTHPSSGALSNNAETSKLSSVFPMSNSDSEAIYKSSKQQSGQDTGRTYNCIGRRPGFQEDLQVPCSTTSSMTRTRIRGINETEDNSIFRHGEETECDDSSALRSVGFNNCQSSASSHSSSSQNMSNVEIHGFGPGKNQLKESCFQIRKCPKYQTKTGARSPLSDSTAVAAAAVAAVAQNSPVQCNPHQASSMKSQSGNCQRTVNKNNQDYTVLNHISGQGQLFEELRESVFAEMTSLISANGSRSHFLVQLLKDLQHISSDSVRQSVLQLIQQAVSRYQIDLSAVSQDGFPSPFEEEVEDDEDEAKRIDLQMQEKDRLPYAGACSSSDVKVSSTQEGETLMQLVLGLELAAVLSGNSEETCSLNLMEDVRSRILQLIPSPPTPPVSNMQASNSTRSASYLHSQIDSVLESVFQKFKGRRIGDIRSEITSCVINALPIKLMYRSMVDFYSCNNMEAETHSRRESSFRESTLSSPSVNCVSPTSHYAQHTSQMNHQEGRDAGLLGEASNGDLAEADQSHHTLNNVDGDDDSEADRDCSTEGPLSAPASDSASTLLHVHVFQLGGASGAPEMEIEGVGPHLEDGEACAGADRNSYRNNPIGAVGGVGLSTVSKNGLEEAAEPWTVEQTHNRGCDQENDPDQEREQGLDRVPTRLACDSDRDQENGEKHRAHHLPMPPNDPS</sequence>
<feature type="coiled-coil region" evidence="1">
    <location>
        <begin position="514"/>
        <end position="541"/>
    </location>
</feature>
<dbReference type="PANTHER" id="PTHR14164:SF12">
    <property type="entry name" value="PERICENTRIOLAR MATERIAL 1 PROTEIN"/>
    <property type="match status" value="1"/>
</dbReference>
<feature type="region of interest" description="Disordered" evidence="2">
    <location>
        <begin position="724"/>
        <end position="772"/>
    </location>
</feature>
<feature type="region of interest" description="Disordered" evidence="2">
    <location>
        <begin position="120"/>
        <end position="157"/>
    </location>
</feature>
<feature type="compositionally biased region" description="Polar residues" evidence="2">
    <location>
        <begin position="1893"/>
        <end position="1920"/>
    </location>
</feature>
<feature type="region of interest" description="Disordered" evidence="2">
    <location>
        <begin position="1"/>
        <end position="74"/>
    </location>
</feature>
<feature type="region of interest" description="Disordered" evidence="2">
    <location>
        <begin position="2046"/>
        <end position="2105"/>
    </location>
</feature>
<feature type="domain" description="Pericentriolar material 1 protein C-terminal" evidence="3">
    <location>
        <begin position="1649"/>
        <end position="1712"/>
    </location>
</feature>
<dbReference type="GO" id="GO:1905515">
    <property type="term" value="P:non-motile cilium assembly"/>
    <property type="evidence" value="ECO:0007669"/>
    <property type="project" value="TreeGrafter"/>
</dbReference>
<feature type="region of interest" description="Disordered" evidence="2">
    <location>
        <begin position="1095"/>
        <end position="1123"/>
    </location>
</feature>
<dbReference type="RefSeq" id="XP_034243259.1">
    <property type="nucleotide sequence ID" value="XM_034387368.1"/>
</dbReference>
<feature type="region of interest" description="Disordered" evidence="2">
    <location>
        <begin position="1138"/>
        <end position="1169"/>
    </location>
</feature>
<organism evidence="6">
    <name type="scientific">Thrips palmi</name>
    <name type="common">Melon thrips</name>
    <dbReference type="NCBI Taxonomy" id="161013"/>
    <lineage>
        <taxon>Eukaryota</taxon>
        <taxon>Metazoa</taxon>
        <taxon>Ecdysozoa</taxon>
        <taxon>Arthropoda</taxon>
        <taxon>Hexapoda</taxon>
        <taxon>Insecta</taxon>
        <taxon>Pterygota</taxon>
        <taxon>Neoptera</taxon>
        <taxon>Paraneoptera</taxon>
        <taxon>Thysanoptera</taxon>
        <taxon>Terebrantia</taxon>
        <taxon>Thripoidea</taxon>
        <taxon>Thripidae</taxon>
        <taxon>Thrips</taxon>
    </lineage>
</organism>
<feature type="region of interest" description="Disordered" evidence="2">
    <location>
        <begin position="1945"/>
        <end position="1975"/>
    </location>
</feature>
<dbReference type="OrthoDB" id="2125770at2759"/>
<feature type="region of interest" description="Disordered" evidence="2">
    <location>
        <begin position="1885"/>
        <end position="1920"/>
    </location>
</feature>
<dbReference type="Proteomes" id="UP000515158">
    <property type="component" value="Unplaced"/>
</dbReference>
<dbReference type="GO" id="GO:0034451">
    <property type="term" value="C:centriolar satellite"/>
    <property type="evidence" value="ECO:0007669"/>
    <property type="project" value="TreeGrafter"/>
</dbReference>
<evidence type="ECO:0000313" key="4">
    <source>
        <dbReference type="Proteomes" id="UP000515158"/>
    </source>
</evidence>
<feature type="compositionally biased region" description="Polar residues" evidence="2">
    <location>
        <begin position="204"/>
        <end position="214"/>
    </location>
</feature>
<feature type="compositionally biased region" description="Polar residues" evidence="2">
    <location>
        <begin position="1"/>
        <end position="10"/>
    </location>
</feature>
<feature type="compositionally biased region" description="Polar residues" evidence="2">
    <location>
        <begin position="735"/>
        <end position="763"/>
    </location>
</feature>
<feature type="compositionally biased region" description="Basic and acidic residues" evidence="2">
    <location>
        <begin position="2052"/>
        <end position="2091"/>
    </location>
</feature>
<gene>
    <name evidence="5 6" type="primary">LOC117646443</name>
</gene>
<dbReference type="GO" id="GO:0036064">
    <property type="term" value="C:ciliary basal body"/>
    <property type="evidence" value="ECO:0007669"/>
    <property type="project" value="TreeGrafter"/>
</dbReference>